<reference evidence="3" key="1">
    <citation type="submission" date="2014-02" db="EMBL/GenBank/DDBJ databases">
        <authorList>
            <person name="Genoscope - CEA"/>
        </authorList>
    </citation>
    <scope>NUCLEOTIDE SEQUENCE</scope>
    <source>
        <strain evidence="3">LS3</strain>
    </source>
</reference>
<name>A0A060TCD2_BLAAD</name>
<sequence length="276" mass="31477">MLSSFDIDKYLNRVVPDPRYERWPKAVSWIFGYRAPGSTHPRPIHDWNLWLCILVTTFTGMVVVQLPFRFGPEFIDRVVPVVMPSIAATAILIYNAIDTPLAQPRNVIVGTFMSSLIGVCIEKLFMTDTDNRRYLWLSGALSVAVSSVLMRMTNCVHPPAGAAALLPSAVIEVRAIGWYYLPVQLLSTVLVIVVACLMNNIQRRYPVFWWTPASLKTKHRSDTETMPENEKSDELEEREVKITRHGIEIPEDLELSPEYVRFLEEIKQMLVELADD</sequence>
<keyword evidence="1" id="KW-0812">Transmembrane</keyword>
<proteinExistence type="predicted"/>
<evidence type="ECO:0000256" key="1">
    <source>
        <dbReference type="SAM" id="Phobius"/>
    </source>
</evidence>
<feature type="transmembrane region" description="Helical" evidence="1">
    <location>
        <begin position="176"/>
        <end position="198"/>
    </location>
</feature>
<feature type="transmembrane region" description="Helical" evidence="1">
    <location>
        <begin position="133"/>
        <end position="150"/>
    </location>
</feature>
<keyword evidence="1" id="KW-0472">Membrane</keyword>
<dbReference type="PANTHER" id="PTHR33741:SF5">
    <property type="entry name" value="TRANSMEMBRANE PROTEIN DDB_G0269096-RELATED"/>
    <property type="match status" value="1"/>
</dbReference>
<feature type="transmembrane region" description="Helical" evidence="1">
    <location>
        <begin position="47"/>
        <end position="66"/>
    </location>
</feature>
<feature type="transmembrane region" description="Helical" evidence="1">
    <location>
        <begin position="78"/>
        <end position="97"/>
    </location>
</feature>
<reference evidence="3" key="2">
    <citation type="submission" date="2014-06" db="EMBL/GenBank/DDBJ databases">
        <title>The complete genome of Blastobotrys (Arxula) adeninivorans LS3 - a yeast of biotechnological interest.</title>
        <authorList>
            <person name="Kunze G."/>
            <person name="Gaillardin C."/>
            <person name="Czernicka M."/>
            <person name="Durrens P."/>
            <person name="Martin T."/>
            <person name="Boer E."/>
            <person name="Gabaldon T."/>
            <person name="Cruz J."/>
            <person name="Talla E."/>
            <person name="Marck C."/>
            <person name="Goffeau A."/>
            <person name="Barbe V."/>
            <person name="Baret P."/>
            <person name="Baronian K."/>
            <person name="Beier S."/>
            <person name="Bleykasten C."/>
            <person name="Bode R."/>
            <person name="Casaregola S."/>
            <person name="Despons L."/>
            <person name="Fairhead C."/>
            <person name="Giersberg M."/>
            <person name="Gierski P."/>
            <person name="Hahnel U."/>
            <person name="Hartmann A."/>
            <person name="Jankowska D."/>
            <person name="Jubin C."/>
            <person name="Jung P."/>
            <person name="Lafontaine I."/>
            <person name="Leh-Louis V."/>
            <person name="Lemaire M."/>
            <person name="Marcet-Houben M."/>
            <person name="Mascher M."/>
            <person name="Morel G."/>
            <person name="Richard G.-F."/>
            <person name="Riechen J."/>
            <person name="Sacerdot C."/>
            <person name="Sarkar A."/>
            <person name="Savel G."/>
            <person name="Schacherer J."/>
            <person name="Sherman D."/>
            <person name="Straub M.-L."/>
            <person name="Stein N."/>
            <person name="Thierry A."/>
            <person name="Trautwein-Schult A."/>
            <person name="Westhof E."/>
            <person name="Worch S."/>
            <person name="Dujon B."/>
            <person name="Souciet J.-L."/>
            <person name="Wincker P."/>
            <person name="Scholz U."/>
            <person name="Neuveglise N."/>
        </authorList>
    </citation>
    <scope>NUCLEOTIDE SEQUENCE</scope>
    <source>
        <strain evidence="3">LS3</strain>
    </source>
</reference>
<accession>A0A060TCD2</accession>
<dbReference type="PhylomeDB" id="A0A060TCD2"/>
<feature type="domain" description="HPP transmembrane region" evidence="2">
    <location>
        <begin position="45"/>
        <end position="206"/>
    </location>
</feature>
<evidence type="ECO:0000313" key="3">
    <source>
        <dbReference type="EMBL" id="CDP38613.1"/>
    </source>
</evidence>
<dbReference type="AlphaFoldDB" id="A0A060TCD2"/>
<dbReference type="PANTHER" id="PTHR33741">
    <property type="entry name" value="TRANSMEMBRANE PROTEIN DDB_G0269096-RELATED"/>
    <property type="match status" value="1"/>
</dbReference>
<protein>
    <submittedName>
        <fullName evidence="3">ARAD1D38544p</fullName>
    </submittedName>
</protein>
<gene>
    <name evidence="3" type="ORF">GNLVRS02_ARAD1D38544g</name>
</gene>
<dbReference type="EMBL" id="HG937694">
    <property type="protein sequence ID" value="CDP38613.1"/>
    <property type="molecule type" value="Genomic_DNA"/>
</dbReference>
<evidence type="ECO:0000259" key="2">
    <source>
        <dbReference type="Pfam" id="PF04982"/>
    </source>
</evidence>
<keyword evidence="1" id="KW-1133">Transmembrane helix</keyword>
<dbReference type="InterPro" id="IPR007065">
    <property type="entry name" value="HPP"/>
</dbReference>
<dbReference type="InterPro" id="IPR058581">
    <property type="entry name" value="TM_HPP"/>
</dbReference>
<organism evidence="3">
    <name type="scientific">Blastobotrys adeninivorans</name>
    <name type="common">Yeast</name>
    <name type="synonym">Arxula adeninivorans</name>
    <dbReference type="NCBI Taxonomy" id="409370"/>
    <lineage>
        <taxon>Eukaryota</taxon>
        <taxon>Fungi</taxon>
        <taxon>Dikarya</taxon>
        <taxon>Ascomycota</taxon>
        <taxon>Saccharomycotina</taxon>
        <taxon>Dipodascomycetes</taxon>
        <taxon>Dipodascales</taxon>
        <taxon>Trichomonascaceae</taxon>
        <taxon>Blastobotrys</taxon>
    </lineage>
</organism>
<dbReference type="Pfam" id="PF04982">
    <property type="entry name" value="TM_HPP"/>
    <property type="match status" value="1"/>
</dbReference>
<feature type="transmembrane region" description="Helical" evidence="1">
    <location>
        <begin position="103"/>
        <end position="121"/>
    </location>
</feature>